<name>A0A7K0CBQ5_9ACTN</name>
<sequence length="114" mass="11905">MGIRRAAKGFTESLMETVGEAIAEVVLGLLACALLAGLALIAYMSWSFSPRLTVAGAGLVSLFLAHGAWRIFRDPAKARGHRGLAAVTTAAFTLAAVTGVFLVFYGTGCGCLWK</sequence>
<dbReference type="EMBL" id="WEGJ01000002">
    <property type="protein sequence ID" value="MQY10858.1"/>
    <property type="molecule type" value="Genomic_DNA"/>
</dbReference>
<organism evidence="2 3">
    <name type="scientific">Streptomyces smaragdinus</name>
    <dbReference type="NCBI Taxonomy" id="2585196"/>
    <lineage>
        <taxon>Bacteria</taxon>
        <taxon>Bacillati</taxon>
        <taxon>Actinomycetota</taxon>
        <taxon>Actinomycetes</taxon>
        <taxon>Kitasatosporales</taxon>
        <taxon>Streptomycetaceae</taxon>
        <taxon>Streptomyces</taxon>
    </lineage>
</organism>
<gene>
    <name evidence="2" type="ORF">SRB5_09710</name>
</gene>
<proteinExistence type="predicted"/>
<evidence type="ECO:0008006" key="4">
    <source>
        <dbReference type="Google" id="ProtNLM"/>
    </source>
</evidence>
<feature type="transmembrane region" description="Helical" evidence="1">
    <location>
        <begin position="52"/>
        <end position="72"/>
    </location>
</feature>
<comment type="caution">
    <text evidence="2">The sequence shown here is derived from an EMBL/GenBank/DDBJ whole genome shotgun (WGS) entry which is preliminary data.</text>
</comment>
<dbReference type="Proteomes" id="UP000466345">
    <property type="component" value="Unassembled WGS sequence"/>
</dbReference>
<keyword evidence="1" id="KW-1133">Transmembrane helix</keyword>
<evidence type="ECO:0000313" key="3">
    <source>
        <dbReference type="Proteomes" id="UP000466345"/>
    </source>
</evidence>
<dbReference type="AlphaFoldDB" id="A0A7K0CBQ5"/>
<keyword evidence="3" id="KW-1185">Reference proteome</keyword>
<protein>
    <recommendedName>
        <fullName evidence="4">Lysine transporter LysE</fullName>
    </recommendedName>
</protein>
<accession>A0A7K0CBQ5</accession>
<feature type="transmembrane region" description="Helical" evidence="1">
    <location>
        <begin position="21"/>
        <end position="46"/>
    </location>
</feature>
<evidence type="ECO:0000313" key="2">
    <source>
        <dbReference type="EMBL" id="MQY10858.1"/>
    </source>
</evidence>
<feature type="transmembrane region" description="Helical" evidence="1">
    <location>
        <begin position="84"/>
        <end position="105"/>
    </location>
</feature>
<keyword evidence="1" id="KW-0472">Membrane</keyword>
<keyword evidence="1" id="KW-0812">Transmembrane</keyword>
<reference evidence="2 3" key="1">
    <citation type="submission" date="2019-10" db="EMBL/GenBank/DDBJ databases">
        <title>Streptomyces smaragdinus sp. nov. and Streptomyces fabii sp. nov., isolated from the gut of fungus growing-termite Macrotermes natalensis.</title>
        <authorList>
            <person name="Schwitalla J."/>
            <person name="Benndorf R."/>
            <person name="Martin K."/>
            <person name="De Beer W."/>
            <person name="Kaster A.-K."/>
            <person name="Vollmers J."/>
            <person name="Poulsen M."/>
            <person name="Beemelmanns C."/>
        </authorList>
    </citation>
    <scope>NUCLEOTIDE SEQUENCE [LARGE SCALE GENOMIC DNA]</scope>
    <source>
        <strain evidence="2 3">RB5</strain>
    </source>
</reference>
<evidence type="ECO:0000256" key="1">
    <source>
        <dbReference type="SAM" id="Phobius"/>
    </source>
</evidence>